<proteinExistence type="predicted"/>
<dbReference type="Proteomes" id="UP001152803">
    <property type="component" value="Unassembled WGS sequence"/>
</dbReference>
<comment type="caution">
    <text evidence="1">The sequence shown here is derived from an EMBL/GenBank/DDBJ whole genome shotgun (WGS) entry which is preliminary data.</text>
</comment>
<reference evidence="1" key="1">
    <citation type="journal article" date="2023" name="Science">
        <title>Genome structures resolve the early diversification of teleost fishes.</title>
        <authorList>
            <person name="Parey E."/>
            <person name="Louis A."/>
            <person name="Montfort J."/>
            <person name="Bouchez O."/>
            <person name="Roques C."/>
            <person name="Iampietro C."/>
            <person name="Lluch J."/>
            <person name="Castinel A."/>
            <person name="Donnadieu C."/>
            <person name="Desvignes T."/>
            <person name="Floi Bucao C."/>
            <person name="Jouanno E."/>
            <person name="Wen M."/>
            <person name="Mejri S."/>
            <person name="Dirks R."/>
            <person name="Jansen H."/>
            <person name="Henkel C."/>
            <person name="Chen W.J."/>
            <person name="Zahm M."/>
            <person name="Cabau C."/>
            <person name="Klopp C."/>
            <person name="Thompson A.W."/>
            <person name="Robinson-Rechavi M."/>
            <person name="Braasch I."/>
            <person name="Lecointre G."/>
            <person name="Bobe J."/>
            <person name="Postlethwait J.H."/>
            <person name="Berthelot C."/>
            <person name="Roest Crollius H."/>
            <person name="Guiguen Y."/>
        </authorList>
    </citation>
    <scope>NUCLEOTIDE SEQUENCE</scope>
    <source>
        <strain evidence="1">Concon-B</strain>
    </source>
</reference>
<dbReference type="AlphaFoldDB" id="A0A9Q1HVI4"/>
<evidence type="ECO:0000313" key="2">
    <source>
        <dbReference type="Proteomes" id="UP001152803"/>
    </source>
</evidence>
<name>A0A9Q1HVI4_CONCO</name>
<keyword evidence="2" id="KW-1185">Reference proteome</keyword>
<accession>A0A9Q1HVI4</accession>
<gene>
    <name evidence="1" type="ORF">COCON_G00160150</name>
</gene>
<sequence length="54" mass="5800">MGLSSRSFTTPLIPRCTCRVNTIPTVKLGPAHSHGETCHSPGRWTAQGSWYAGS</sequence>
<dbReference type="EMBL" id="JAFJMO010000011">
    <property type="protein sequence ID" value="KAJ8263558.1"/>
    <property type="molecule type" value="Genomic_DNA"/>
</dbReference>
<protein>
    <submittedName>
        <fullName evidence="1">Uncharacterized protein</fullName>
    </submittedName>
</protein>
<evidence type="ECO:0000313" key="1">
    <source>
        <dbReference type="EMBL" id="KAJ8263558.1"/>
    </source>
</evidence>
<organism evidence="1 2">
    <name type="scientific">Conger conger</name>
    <name type="common">Conger eel</name>
    <name type="synonym">Muraena conger</name>
    <dbReference type="NCBI Taxonomy" id="82655"/>
    <lineage>
        <taxon>Eukaryota</taxon>
        <taxon>Metazoa</taxon>
        <taxon>Chordata</taxon>
        <taxon>Craniata</taxon>
        <taxon>Vertebrata</taxon>
        <taxon>Euteleostomi</taxon>
        <taxon>Actinopterygii</taxon>
        <taxon>Neopterygii</taxon>
        <taxon>Teleostei</taxon>
        <taxon>Anguilliformes</taxon>
        <taxon>Congridae</taxon>
        <taxon>Conger</taxon>
    </lineage>
</organism>